<evidence type="ECO:0000256" key="1">
    <source>
        <dbReference type="ARBA" id="ARBA00023015"/>
    </source>
</evidence>
<proteinExistence type="predicted"/>
<dbReference type="PANTHER" id="PTHR38445">
    <property type="entry name" value="HTH-TYPE TRANSCRIPTIONAL REPRESSOR YTRA"/>
    <property type="match status" value="1"/>
</dbReference>
<dbReference type="AlphaFoldDB" id="A0A223E665"/>
<evidence type="ECO:0000259" key="4">
    <source>
        <dbReference type="PROSITE" id="PS50949"/>
    </source>
</evidence>
<dbReference type="GO" id="GO:0003700">
    <property type="term" value="F:DNA-binding transcription factor activity"/>
    <property type="evidence" value="ECO:0007669"/>
    <property type="project" value="InterPro"/>
</dbReference>
<accession>A0A223E665</accession>
<dbReference type="PANTHER" id="PTHR38445:SF9">
    <property type="entry name" value="HTH-TYPE TRANSCRIPTIONAL REPRESSOR YTRA"/>
    <property type="match status" value="1"/>
</dbReference>
<evidence type="ECO:0000256" key="3">
    <source>
        <dbReference type="ARBA" id="ARBA00023163"/>
    </source>
</evidence>
<evidence type="ECO:0000313" key="5">
    <source>
        <dbReference type="EMBL" id="ASS90729.1"/>
    </source>
</evidence>
<reference evidence="5 6" key="1">
    <citation type="submission" date="2016-10" db="EMBL/GenBank/DDBJ databases">
        <title>The whole genome sequencing and assembly of Aeribacillus pallidus KCTC3564 strain.</title>
        <authorList>
            <person name="Lee Y.-J."/>
            <person name="Park M.-K."/>
            <person name="Yi H."/>
            <person name="Bahn Y.-S."/>
            <person name="Kim J.F."/>
            <person name="Lee D.-W."/>
        </authorList>
    </citation>
    <scope>NUCLEOTIDE SEQUENCE [LARGE SCALE GENOMIC DNA]</scope>
    <source>
        <strain evidence="5 6">KCTC3564</strain>
    </source>
</reference>
<dbReference type="EMBL" id="CP017703">
    <property type="protein sequence ID" value="ASS90729.1"/>
    <property type="molecule type" value="Genomic_DNA"/>
</dbReference>
<dbReference type="PROSITE" id="PS50949">
    <property type="entry name" value="HTH_GNTR"/>
    <property type="match status" value="1"/>
</dbReference>
<dbReference type="Pfam" id="PF00392">
    <property type="entry name" value="GntR"/>
    <property type="match status" value="1"/>
</dbReference>
<dbReference type="RefSeq" id="WP_094245482.1">
    <property type="nucleotide sequence ID" value="NZ_CP017703.1"/>
</dbReference>
<dbReference type="InterPro" id="IPR000524">
    <property type="entry name" value="Tscrpt_reg_HTH_GntR"/>
</dbReference>
<keyword evidence="1" id="KW-0805">Transcription regulation</keyword>
<dbReference type="Gene3D" id="1.10.10.10">
    <property type="entry name" value="Winged helix-like DNA-binding domain superfamily/Winged helix DNA-binding domain"/>
    <property type="match status" value="1"/>
</dbReference>
<dbReference type="InterPro" id="IPR036390">
    <property type="entry name" value="WH_DNA-bd_sf"/>
</dbReference>
<dbReference type="KEGG" id="apak:AP3564_11310"/>
<dbReference type="InterPro" id="IPR036388">
    <property type="entry name" value="WH-like_DNA-bd_sf"/>
</dbReference>
<evidence type="ECO:0000256" key="2">
    <source>
        <dbReference type="ARBA" id="ARBA00023125"/>
    </source>
</evidence>
<sequence length="129" mass="14796">MLDIDFRSRKPIYEQLVDQIKEMIVSGVLKGGEQLPSVRVLAQQLTVNPNTIQKAYRELERIGYTYSIQGKGNFVSEKIEASNQEELKMVKENLQKLAQQALFLGMQSDELLQIMEEIIKDHQGGKRDD</sequence>
<protein>
    <submittedName>
        <fullName evidence="5">GntR family transcriptional regulator</fullName>
    </submittedName>
</protein>
<keyword evidence="3" id="KW-0804">Transcription</keyword>
<organism evidence="5 6">
    <name type="scientific">Aeribacillus pallidus</name>
    <dbReference type="NCBI Taxonomy" id="33936"/>
    <lineage>
        <taxon>Bacteria</taxon>
        <taxon>Bacillati</taxon>
        <taxon>Bacillota</taxon>
        <taxon>Bacilli</taxon>
        <taxon>Bacillales</taxon>
        <taxon>Bacillaceae</taxon>
        <taxon>Aeribacillus</taxon>
    </lineage>
</organism>
<dbReference type="SMART" id="SM00345">
    <property type="entry name" value="HTH_GNTR"/>
    <property type="match status" value="1"/>
</dbReference>
<dbReference type="CDD" id="cd07377">
    <property type="entry name" value="WHTH_GntR"/>
    <property type="match status" value="1"/>
</dbReference>
<feature type="domain" description="HTH gntR-type" evidence="4">
    <location>
        <begin position="10"/>
        <end position="78"/>
    </location>
</feature>
<dbReference type="Proteomes" id="UP000214606">
    <property type="component" value="Chromosome"/>
</dbReference>
<name>A0A223E665_9BACI</name>
<dbReference type="SUPFAM" id="SSF46785">
    <property type="entry name" value="Winged helix' DNA-binding domain"/>
    <property type="match status" value="1"/>
</dbReference>
<evidence type="ECO:0000313" key="6">
    <source>
        <dbReference type="Proteomes" id="UP000214606"/>
    </source>
</evidence>
<keyword evidence="2" id="KW-0238">DNA-binding</keyword>
<gene>
    <name evidence="5" type="ORF">AP3564_11310</name>
</gene>
<dbReference type="GO" id="GO:0003677">
    <property type="term" value="F:DNA binding"/>
    <property type="evidence" value="ECO:0007669"/>
    <property type="project" value="UniProtKB-KW"/>
</dbReference>